<dbReference type="EMBL" id="FOWD01000053">
    <property type="protein sequence ID" value="SFO63947.1"/>
    <property type="molecule type" value="Genomic_DNA"/>
</dbReference>
<dbReference type="GO" id="GO:0005737">
    <property type="term" value="C:cytoplasm"/>
    <property type="evidence" value="ECO:0007669"/>
    <property type="project" value="UniProtKB-SubCell"/>
</dbReference>
<dbReference type="InterPro" id="IPR050399">
    <property type="entry name" value="HPr"/>
</dbReference>
<dbReference type="Proteomes" id="UP000198806">
    <property type="component" value="Unassembled WGS sequence"/>
</dbReference>
<evidence type="ECO:0000256" key="3">
    <source>
        <dbReference type="ARBA" id="ARBA00022683"/>
    </source>
</evidence>
<evidence type="ECO:0000256" key="1">
    <source>
        <dbReference type="ARBA" id="ARBA00004496"/>
    </source>
</evidence>
<dbReference type="NCBIfam" id="TIGR01003">
    <property type="entry name" value="PTS_HPr_family"/>
    <property type="match status" value="1"/>
</dbReference>
<dbReference type="PROSITE" id="PS51350">
    <property type="entry name" value="PTS_HPR_DOM"/>
    <property type="match status" value="1"/>
</dbReference>
<dbReference type="GO" id="GO:0009401">
    <property type="term" value="P:phosphoenolpyruvate-dependent sugar phosphotransferase system"/>
    <property type="evidence" value="ECO:0007669"/>
    <property type="project" value="UniProtKB-KW"/>
</dbReference>
<dbReference type="CDD" id="cd00367">
    <property type="entry name" value="PTS-HPr_like"/>
    <property type="match status" value="1"/>
</dbReference>
<dbReference type="InterPro" id="IPR000032">
    <property type="entry name" value="HPr-like"/>
</dbReference>
<keyword evidence="3" id="KW-0598">Phosphotransferase system</keyword>
<dbReference type="RefSeq" id="WP_091688900.1">
    <property type="nucleotide sequence ID" value="NZ_BAABFM010000068.1"/>
</dbReference>
<proteinExistence type="predicted"/>
<dbReference type="PANTHER" id="PTHR33705">
    <property type="entry name" value="PHOSPHOCARRIER PROTEIN HPR"/>
    <property type="match status" value="1"/>
</dbReference>
<dbReference type="Gene3D" id="3.30.1340.10">
    <property type="entry name" value="HPr-like"/>
    <property type="match status" value="1"/>
</dbReference>
<evidence type="ECO:0000313" key="5">
    <source>
        <dbReference type="EMBL" id="SFO63947.1"/>
    </source>
</evidence>
<gene>
    <name evidence="5" type="ORF">SAMN04489757_1534</name>
</gene>
<dbReference type="PRINTS" id="PR00107">
    <property type="entry name" value="PHOSPHOCPHPR"/>
</dbReference>
<evidence type="ECO:0000313" key="6">
    <source>
        <dbReference type="Proteomes" id="UP000198806"/>
    </source>
</evidence>
<dbReference type="SUPFAM" id="SSF55594">
    <property type="entry name" value="HPr-like"/>
    <property type="match status" value="1"/>
</dbReference>
<dbReference type="AlphaFoldDB" id="A0A1I5ITX2"/>
<name>A0A1I5ITX2_9FIRM</name>
<evidence type="ECO:0000256" key="2">
    <source>
        <dbReference type="ARBA" id="ARBA00022490"/>
    </source>
</evidence>
<accession>A0A1I5ITX2</accession>
<keyword evidence="6" id="KW-1185">Reference proteome</keyword>
<keyword evidence="2" id="KW-0963">Cytoplasm</keyword>
<dbReference type="Pfam" id="PF00381">
    <property type="entry name" value="PTS-HPr"/>
    <property type="match status" value="1"/>
</dbReference>
<comment type="subcellular location">
    <subcellularLocation>
        <location evidence="1">Cytoplasm</location>
    </subcellularLocation>
</comment>
<evidence type="ECO:0000259" key="4">
    <source>
        <dbReference type="PROSITE" id="PS51350"/>
    </source>
</evidence>
<reference evidence="5 6" key="1">
    <citation type="submission" date="2016-10" db="EMBL/GenBank/DDBJ databases">
        <authorList>
            <person name="de Groot N.N."/>
        </authorList>
    </citation>
    <scope>NUCLEOTIDE SEQUENCE [LARGE SCALE GENOMIC DNA]</scope>
    <source>
        <strain evidence="5 6">DSM 1283</strain>
    </source>
</reference>
<protein>
    <submittedName>
        <fullName evidence="5">Phosphocarrier protein</fullName>
    </submittedName>
</protein>
<organism evidence="5 6">
    <name type="scientific">Anaerocolumna aminovalerica</name>
    <dbReference type="NCBI Taxonomy" id="1527"/>
    <lineage>
        <taxon>Bacteria</taxon>
        <taxon>Bacillati</taxon>
        <taxon>Bacillota</taxon>
        <taxon>Clostridia</taxon>
        <taxon>Lachnospirales</taxon>
        <taxon>Lachnospiraceae</taxon>
        <taxon>Anaerocolumna</taxon>
    </lineage>
</organism>
<dbReference type="InterPro" id="IPR035895">
    <property type="entry name" value="HPr-like_sf"/>
</dbReference>
<dbReference type="OrthoDB" id="9809047at2"/>
<feature type="domain" description="HPr" evidence="4">
    <location>
        <begin position="1"/>
        <end position="85"/>
    </location>
</feature>
<dbReference type="PANTHER" id="PTHR33705:SF2">
    <property type="entry name" value="PHOSPHOCARRIER PROTEIN NPR"/>
    <property type="match status" value="1"/>
</dbReference>
<sequence length="85" mass="9497">MKQFNYTIKDELGLHARPAGLLVKKTGSFKSNIQITKNDKSADGKRILGIMSLGIKQNDEITVTVEGEDENEAALELKEFFKNNL</sequence>
<dbReference type="STRING" id="1527.SAMN04489757_1534"/>